<keyword evidence="3" id="KW-0010">Activator</keyword>
<evidence type="ECO:0000256" key="4">
    <source>
        <dbReference type="ARBA" id="ARBA00023163"/>
    </source>
</evidence>
<name>A0A327WUU0_9GAMM</name>
<dbReference type="SMART" id="SM00342">
    <property type="entry name" value="HTH_ARAC"/>
    <property type="match status" value="1"/>
</dbReference>
<dbReference type="EMBL" id="PIPK01000008">
    <property type="protein sequence ID" value="RUO23699.1"/>
    <property type="molecule type" value="Genomic_DNA"/>
</dbReference>
<evidence type="ECO:0000313" key="6">
    <source>
        <dbReference type="EMBL" id="RAJ96556.1"/>
    </source>
</evidence>
<comment type="caution">
    <text evidence="6">The sequence shown here is derived from an EMBL/GenBank/DDBJ whole genome shotgun (WGS) entry which is preliminary data.</text>
</comment>
<dbReference type="GO" id="GO:0003700">
    <property type="term" value="F:DNA-binding transcription factor activity"/>
    <property type="evidence" value="ECO:0007669"/>
    <property type="project" value="InterPro"/>
</dbReference>
<evidence type="ECO:0000313" key="7">
    <source>
        <dbReference type="EMBL" id="RUO23699.1"/>
    </source>
</evidence>
<dbReference type="AlphaFoldDB" id="A0A327WUU0"/>
<keyword evidence="4" id="KW-0804">Transcription</keyword>
<dbReference type="PANTHER" id="PTHR43280">
    <property type="entry name" value="ARAC-FAMILY TRANSCRIPTIONAL REGULATOR"/>
    <property type="match status" value="1"/>
</dbReference>
<protein>
    <submittedName>
        <fullName evidence="6">AraC family transcriptional regulator</fullName>
    </submittedName>
</protein>
<keyword evidence="9" id="KW-1185">Reference proteome</keyword>
<proteinExistence type="predicted"/>
<gene>
    <name evidence="6" type="ORF">B0I24_108135</name>
    <name evidence="7" type="ORF">CWE07_09285</name>
</gene>
<dbReference type="Pfam" id="PF02311">
    <property type="entry name" value="AraC_binding"/>
    <property type="match status" value="1"/>
</dbReference>
<dbReference type="InterPro" id="IPR018062">
    <property type="entry name" value="HTH_AraC-typ_CS"/>
</dbReference>
<accession>A0A327WUU0</accession>
<dbReference type="CDD" id="cd06986">
    <property type="entry name" value="cupin_MmsR-like_N"/>
    <property type="match status" value="1"/>
</dbReference>
<dbReference type="Proteomes" id="UP000249203">
    <property type="component" value="Unassembled WGS sequence"/>
</dbReference>
<dbReference type="SUPFAM" id="SSF51215">
    <property type="entry name" value="Regulatory protein AraC"/>
    <property type="match status" value="1"/>
</dbReference>
<dbReference type="EMBL" id="QLMD01000008">
    <property type="protein sequence ID" value="RAJ96556.1"/>
    <property type="molecule type" value="Genomic_DNA"/>
</dbReference>
<dbReference type="InterPro" id="IPR020449">
    <property type="entry name" value="Tscrpt_reg_AraC-type_HTH"/>
</dbReference>
<dbReference type="InterPro" id="IPR003313">
    <property type="entry name" value="AraC-bd"/>
</dbReference>
<feature type="domain" description="HTH araC/xylS-type" evidence="5">
    <location>
        <begin position="193"/>
        <end position="291"/>
    </location>
</feature>
<dbReference type="RefSeq" id="WP_111569722.1">
    <property type="nucleotide sequence ID" value="NZ_PIPK01000008.1"/>
</dbReference>
<dbReference type="PANTHER" id="PTHR43280:SF30">
    <property type="entry name" value="MMSAB OPERON REGULATORY PROTEIN"/>
    <property type="match status" value="1"/>
</dbReference>
<dbReference type="PROSITE" id="PS01124">
    <property type="entry name" value="HTH_ARAC_FAMILY_2"/>
    <property type="match status" value="1"/>
</dbReference>
<dbReference type="InterPro" id="IPR037923">
    <property type="entry name" value="HTH-like"/>
</dbReference>
<keyword evidence="2" id="KW-0238">DNA-binding</keyword>
<evidence type="ECO:0000256" key="3">
    <source>
        <dbReference type="ARBA" id="ARBA00023159"/>
    </source>
</evidence>
<evidence type="ECO:0000259" key="5">
    <source>
        <dbReference type="PROSITE" id="PS01124"/>
    </source>
</evidence>
<dbReference type="PRINTS" id="PR00032">
    <property type="entry name" value="HTHARAC"/>
</dbReference>
<dbReference type="SUPFAM" id="SSF46689">
    <property type="entry name" value="Homeodomain-like"/>
    <property type="match status" value="2"/>
</dbReference>
<dbReference type="GO" id="GO:0043565">
    <property type="term" value="F:sequence-specific DNA binding"/>
    <property type="evidence" value="ECO:0007669"/>
    <property type="project" value="InterPro"/>
</dbReference>
<sequence>MSQPSSWPLPPGSSRLLLPQTTIERLEQHPLSRQLYPVSYGHYLHATGHRIRRTLHTDHLLIFCHQGSGRFQTPHHKGTLQAGQMLFLRRGLAHSYQASPQAPWSIYWAHFAGELIDQYMQYIGIEENSSAPVVQLANWRALLPDVTQLLNLQHKRLTTERALLAANLLQKLLIQLPAMRADKQPKQVDFSLTTLERFMSDNMHRHLELQDFAQFAGLSTFHFSKKFRLLTGTSPMRYFNQLKVHEAQRMLLETNHTVRQIGHTLGFDDAYYFSRLFKKFTGVSPIQFRRKEALNGA</sequence>
<evidence type="ECO:0000313" key="8">
    <source>
        <dbReference type="Proteomes" id="UP000249203"/>
    </source>
</evidence>
<evidence type="ECO:0000256" key="1">
    <source>
        <dbReference type="ARBA" id="ARBA00023015"/>
    </source>
</evidence>
<reference evidence="6 8" key="2">
    <citation type="submission" date="2018-06" db="EMBL/GenBank/DDBJ databases">
        <title>Genomic Encyclopedia of Type Strains, Phase III (KMG-III): the genomes of soil and plant-associated and newly described type strains.</title>
        <authorList>
            <person name="Whitman W."/>
        </authorList>
    </citation>
    <scope>NUCLEOTIDE SEQUENCE [LARGE SCALE GENOMIC DNA]</scope>
    <source>
        <strain evidence="6 8">CGMCC 1.15366</strain>
    </source>
</reference>
<dbReference type="PROSITE" id="PS00041">
    <property type="entry name" value="HTH_ARAC_FAMILY_1"/>
    <property type="match status" value="1"/>
</dbReference>
<keyword evidence="1" id="KW-0805">Transcription regulation</keyword>
<organism evidence="6 8">
    <name type="scientific">Aliidiomarina maris</name>
    <dbReference type="NCBI Taxonomy" id="531312"/>
    <lineage>
        <taxon>Bacteria</taxon>
        <taxon>Pseudomonadati</taxon>
        <taxon>Pseudomonadota</taxon>
        <taxon>Gammaproteobacteria</taxon>
        <taxon>Alteromonadales</taxon>
        <taxon>Idiomarinaceae</taxon>
        <taxon>Aliidiomarina</taxon>
    </lineage>
</organism>
<dbReference type="OrthoDB" id="9803764at2"/>
<reference evidence="7 9" key="1">
    <citation type="journal article" date="2018" name="Front. Microbiol.">
        <title>Genome-Based Analysis Reveals the Taxonomy and Diversity of the Family Idiomarinaceae.</title>
        <authorList>
            <person name="Liu Y."/>
            <person name="Lai Q."/>
            <person name="Shao Z."/>
        </authorList>
    </citation>
    <scope>NUCLEOTIDE SEQUENCE [LARGE SCALE GENOMIC DNA]</scope>
    <source>
        <strain evidence="7 9">CF12-14</strain>
    </source>
</reference>
<dbReference type="InterPro" id="IPR009057">
    <property type="entry name" value="Homeodomain-like_sf"/>
</dbReference>
<dbReference type="Gene3D" id="2.60.120.280">
    <property type="entry name" value="Regulatory protein AraC"/>
    <property type="match status" value="1"/>
</dbReference>
<dbReference type="InterPro" id="IPR018060">
    <property type="entry name" value="HTH_AraC"/>
</dbReference>
<dbReference type="Pfam" id="PF12833">
    <property type="entry name" value="HTH_18"/>
    <property type="match status" value="1"/>
</dbReference>
<evidence type="ECO:0000256" key="2">
    <source>
        <dbReference type="ARBA" id="ARBA00023125"/>
    </source>
</evidence>
<evidence type="ECO:0000313" key="9">
    <source>
        <dbReference type="Proteomes" id="UP000287865"/>
    </source>
</evidence>
<dbReference type="Proteomes" id="UP000287865">
    <property type="component" value="Unassembled WGS sequence"/>
</dbReference>
<dbReference type="Gene3D" id="1.10.10.60">
    <property type="entry name" value="Homeodomain-like"/>
    <property type="match status" value="2"/>
</dbReference>